<name>W4RUH7_9BACI</name>
<sequence length="58" mass="6909">MEKEVSSLMTQEITHDFLDRFGLDREVKKLGDFENYVYETDCEYRLRVSIVSFINGIQ</sequence>
<proteinExistence type="predicted"/>
<dbReference type="AlphaFoldDB" id="W4RUH7"/>
<protein>
    <submittedName>
        <fullName evidence="1">Uncharacterized protein</fullName>
    </submittedName>
</protein>
<gene>
    <name evidence="1" type="ORF">JCM21738_4782</name>
</gene>
<evidence type="ECO:0000313" key="2">
    <source>
        <dbReference type="Proteomes" id="UP000018949"/>
    </source>
</evidence>
<organism evidence="1 2">
    <name type="scientific">Mesobacillus boroniphilus JCM 21738</name>
    <dbReference type="NCBI Taxonomy" id="1294265"/>
    <lineage>
        <taxon>Bacteria</taxon>
        <taxon>Bacillati</taxon>
        <taxon>Bacillota</taxon>
        <taxon>Bacilli</taxon>
        <taxon>Bacillales</taxon>
        <taxon>Bacillaceae</taxon>
        <taxon>Mesobacillus</taxon>
    </lineage>
</organism>
<dbReference type="EMBL" id="BAUW01000096">
    <property type="protein sequence ID" value="GAE47767.1"/>
    <property type="molecule type" value="Genomic_DNA"/>
</dbReference>
<accession>W4RUH7</accession>
<dbReference type="RefSeq" id="WP_023615117.1">
    <property type="nucleotide sequence ID" value="NZ_BAUW01000096.1"/>
</dbReference>
<keyword evidence="2" id="KW-1185">Reference proteome</keyword>
<evidence type="ECO:0000313" key="1">
    <source>
        <dbReference type="EMBL" id="GAE47767.1"/>
    </source>
</evidence>
<dbReference type="Proteomes" id="UP000018949">
    <property type="component" value="Unassembled WGS sequence"/>
</dbReference>
<comment type="caution">
    <text evidence="1">The sequence shown here is derived from an EMBL/GenBank/DDBJ whole genome shotgun (WGS) entry which is preliminary data.</text>
</comment>
<reference evidence="1 2" key="1">
    <citation type="submission" date="2013-12" db="EMBL/GenBank/DDBJ databases">
        <title>NBRP : Genome information of microbial organism related human and environment.</title>
        <authorList>
            <person name="Hattori M."/>
            <person name="Oshima K."/>
            <person name="Inaba H."/>
            <person name="Suda W."/>
            <person name="Sakamoto M."/>
            <person name="Iino T."/>
            <person name="Kitahara M."/>
            <person name="Oshida Y."/>
            <person name="Iida T."/>
            <person name="Kudo T."/>
            <person name="Itoh T."/>
            <person name="Ahmed I."/>
            <person name="Ohkuma M."/>
        </authorList>
    </citation>
    <scope>NUCLEOTIDE SEQUENCE [LARGE SCALE GENOMIC DNA]</scope>
    <source>
        <strain evidence="1 2">JCM 21738</strain>
    </source>
</reference>